<reference evidence="5" key="1">
    <citation type="submission" date="2016-10" db="EMBL/GenBank/DDBJ databases">
        <authorList>
            <person name="Varghese N."/>
            <person name="Submissions S."/>
        </authorList>
    </citation>
    <scope>NUCLEOTIDE SEQUENCE [LARGE SCALE GENOMIC DNA]</scope>
    <source>
        <strain evidence="5">NLAE-zl-G277</strain>
    </source>
</reference>
<gene>
    <name evidence="4" type="ORF">SAMN05216313_12055</name>
</gene>
<evidence type="ECO:0000313" key="4">
    <source>
        <dbReference type="EMBL" id="SET93838.1"/>
    </source>
</evidence>
<dbReference type="EMBL" id="FOIM01000020">
    <property type="protein sequence ID" value="SET93838.1"/>
    <property type="molecule type" value="Genomic_DNA"/>
</dbReference>
<protein>
    <recommendedName>
        <fullName evidence="6">HlyD family secretion protein</fullName>
    </recommendedName>
</protein>
<dbReference type="PANTHER" id="PTHR32347">
    <property type="entry name" value="EFFLUX SYSTEM COMPONENT YKNX-RELATED"/>
    <property type="match status" value="1"/>
</dbReference>
<accession>A0A1I0ID18</accession>
<organism evidence="4 5">
    <name type="scientific">Enterocloster lavalensis</name>
    <dbReference type="NCBI Taxonomy" id="460384"/>
    <lineage>
        <taxon>Bacteria</taxon>
        <taxon>Bacillati</taxon>
        <taxon>Bacillota</taxon>
        <taxon>Clostridia</taxon>
        <taxon>Lachnospirales</taxon>
        <taxon>Lachnospiraceae</taxon>
        <taxon>Enterocloster</taxon>
    </lineage>
</organism>
<dbReference type="InterPro" id="IPR050465">
    <property type="entry name" value="UPF0194_transport"/>
</dbReference>
<dbReference type="GO" id="GO:0030313">
    <property type="term" value="C:cell envelope"/>
    <property type="evidence" value="ECO:0007669"/>
    <property type="project" value="UniProtKB-SubCell"/>
</dbReference>
<proteinExistence type="predicted"/>
<evidence type="ECO:0000256" key="2">
    <source>
        <dbReference type="ARBA" id="ARBA00023054"/>
    </source>
</evidence>
<dbReference type="Proteomes" id="UP000198508">
    <property type="component" value="Unassembled WGS sequence"/>
</dbReference>
<evidence type="ECO:0000256" key="1">
    <source>
        <dbReference type="ARBA" id="ARBA00004196"/>
    </source>
</evidence>
<keyword evidence="5" id="KW-1185">Reference proteome</keyword>
<evidence type="ECO:0000313" key="5">
    <source>
        <dbReference type="Proteomes" id="UP000198508"/>
    </source>
</evidence>
<keyword evidence="2" id="KW-0175">Coiled coil</keyword>
<evidence type="ECO:0000256" key="3">
    <source>
        <dbReference type="SAM" id="MobiDB-lite"/>
    </source>
</evidence>
<feature type="compositionally biased region" description="Basic and acidic residues" evidence="3">
    <location>
        <begin position="206"/>
        <end position="220"/>
    </location>
</feature>
<comment type="subcellular location">
    <subcellularLocation>
        <location evidence="1">Cell envelope</location>
    </subcellularLocation>
</comment>
<feature type="region of interest" description="Disordered" evidence="3">
    <location>
        <begin position="206"/>
        <end position="227"/>
    </location>
</feature>
<name>A0A1I0ID18_9FIRM</name>
<sequence>MKRFTVGFLIVMVIFTFLSRALDSVTIAMVQTGYGKQGSVSYRITGEGTFEADRLSYRPLPEGMRVDTILARPGDVVQAGDTILTLQMEPLQEKREELAVALRQAELALEQERLSGREIPRVTQEMLALQQMEVDQRALELGRQDLADAQEDYDQNVDALRLEYDRLAGRSEDEIRQDAKNALKSARRVYDAAKLDRDSAVKRAEREVREKQKKLDRLNAQEDPSEEAVADAEEALAAAEEDLELVKEEQDILVEEAKASLRSAEEDYDDRSYDTLQAQEDCKKAYEDGVKAEDEKLALAQRKVLELEEALRQSGQNLENARITDAGTRSEEEKNREISRLRQESMELDLEQKRRSLAKVEELISREGAVTAVSRAVVAGLDLQEGGLIGAADQIRLAEGRMLFRAQVDKEEAALLAQGQRMSLKRTGEAKELNAVVESVDRLSEDGKCTVSASLAEGEGWLGETCSFTVVLQSGVYPMVIPIEALREDTIGYFCLAVQPEKTILGEELTAVRVNVEVLEKSSTSAAVSGPVTSVTPLVLSSNKSVSPGDRVRGVTE</sequence>
<dbReference type="STRING" id="460384.SAMN05216313_12055"/>
<dbReference type="AlphaFoldDB" id="A0A1I0ID18"/>
<dbReference type="RefSeq" id="WP_092366710.1">
    <property type="nucleotide sequence ID" value="NZ_DAINWJ010000037.1"/>
</dbReference>
<evidence type="ECO:0008006" key="6">
    <source>
        <dbReference type="Google" id="ProtNLM"/>
    </source>
</evidence>